<dbReference type="SUPFAM" id="SSF46894">
    <property type="entry name" value="C-terminal effector domain of the bipartite response regulators"/>
    <property type="match status" value="1"/>
</dbReference>
<protein>
    <recommendedName>
        <fullName evidence="1">HTH luxR-type domain-containing protein</fullName>
    </recommendedName>
</protein>
<sequence length="339" mass="37463">MKTNQQDIVRAVYSRALADADWHPHEVIEQFGWNRAEYDEAVRVLTDLHLIVPSSSTPSGWYALSPETAEYQLLRQTSRLALEALDEAARAQETIKGLRDHLPRLQESPSGFQVQTIVGAANIGAALEDAAHGARRRVLSMHPGRPLPASMVNDGLERDARVLSRGIELRTIHMASTAAVPHMTNYLRRLSAIGGQVRTLHTLPLRMIIIDDDLAFVPAPTAASDGVGDNSSALLIRDRRIVRILELLYEHSWDRGLQLLPMAEAAEESSGADAEPWQPTGRHQELLRLLSAGSTDDVISRRLGVSERTVRRLVAELLEQLGADSRFQAGVNAVRKGWL</sequence>
<dbReference type="InterPro" id="IPR051797">
    <property type="entry name" value="TrmB-like"/>
</dbReference>
<reference evidence="2 3" key="1">
    <citation type="journal article" date="2019" name="Int. J. Syst. Evol. Microbiol.">
        <title>The Global Catalogue of Microorganisms (GCM) 10K type strain sequencing project: providing services to taxonomists for standard genome sequencing and annotation.</title>
        <authorList>
            <consortium name="The Broad Institute Genomics Platform"/>
            <consortium name="The Broad Institute Genome Sequencing Center for Infectious Disease"/>
            <person name="Wu L."/>
            <person name="Ma J."/>
        </authorList>
    </citation>
    <scope>NUCLEOTIDE SEQUENCE [LARGE SCALE GENOMIC DNA]</scope>
    <source>
        <strain evidence="2 3">JCM 4505</strain>
    </source>
</reference>
<dbReference type="Gene3D" id="1.10.10.10">
    <property type="entry name" value="Winged helix-like DNA-binding domain superfamily/Winged helix DNA-binding domain"/>
    <property type="match status" value="1"/>
</dbReference>
<dbReference type="RefSeq" id="WP_344150868.1">
    <property type="nucleotide sequence ID" value="NZ_BAAABV010000002.1"/>
</dbReference>
<dbReference type="Pfam" id="PF00196">
    <property type="entry name" value="GerE"/>
    <property type="match status" value="1"/>
</dbReference>
<proteinExistence type="predicted"/>
<dbReference type="PANTHER" id="PTHR34293">
    <property type="entry name" value="HTH-TYPE TRANSCRIPTIONAL REGULATOR TRMBL2"/>
    <property type="match status" value="1"/>
</dbReference>
<dbReference type="Proteomes" id="UP001501867">
    <property type="component" value="Unassembled WGS sequence"/>
</dbReference>
<evidence type="ECO:0000313" key="2">
    <source>
        <dbReference type="EMBL" id="GAA0268297.1"/>
    </source>
</evidence>
<evidence type="ECO:0000259" key="1">
    <source>
        <dbReference type="PROSITE" id="PS50043"/>
    </source>
</evidence>
<dbReference type="InterPro" id="IPR016032">
    <property type="entry name" value="Sig_transdc_resp-reg_C-effctor"/>
</dbReference>
<name>A0ABN0UZX0_9ACTN</name>
<dbReference type="InterPro" id="IPR036388">
    <property type="entry name" value="WH-like_DNA-bd_sf"/>
</dbReference>
<dbReference type="InterPro" id="IPR000792">
    <property type="entry name" value="Tscrpt_reg_LuxR_C"/>
</dbReference>
<dbReference type="PANTHER" id="PTHR34293:SF1">
    <property type="entry name" value="HTH-TYPE TRANSCRIPTIONAL REGULATOR TRMBL2"/>
    <property type="match status" value="1"/>
</dbReference>
<dbReference type="PROSITE" id="PS50043">
    <property type="entry name" value="HTH_LUXR_2"/>
    <property type="match status" value="1"/>
</dbReference>
<evidence type="ECO:0000313" key="3">
    <source>
        <dbReference type="Proteomes" id="UP001501867"/>
    </source>
</evidence>
<gene>
    <name evidence="2" type="ORF">GCM10010302_02520</name>
</gene>
<comment type="caution">
    <text evidence="2">The sequence shown here is derived from an EMBL/GenBank/DDBJ whole genome shotgun (WGS) entry which is preliminary data.</text>
</comment>
<accession>A0ABN0UZX0</accession>
<feature type="domain" description="HTH luxR-type" evidence="1">
    <location>
        <begin position="273"/>
        <end position="337"/>
    </location>
</feature>
<keyword evidence="3" id="KW-1185">Reference proteome</keyword>
<organism evidence="2 3">
    <name type="scientific">Streptomyces polychromogenes</name>
    <dbReference type="NCBI Taxonomy" id="67342"/>
    <lineage>
        <taxon>Bacteria</taxon>
        <taxon>Bacillati</taxon>
        <taxon>Actinomycetota</taxon>
        <taxon>Actinomycetes</taxon>
        <taxon>Kitasatosporales</taxon>
        <taxon>Streptomycetaceae</taxon>
        <taxon>Streptomyces</taxon>
    </lineage>
</organism>
<dbReference type="CDD" id="cd06170">
    <property type="entry name" value="LuxR_C_like"/>
    <property type="match status" value="1"/>
</dbReference>
<dbReference type="SMART" id="SM00421">
    <property type="entry name" value="HTH_LUXR"/>
    <property type="match status" value="1"/>
</dbReference>
<dbReference type="EMBL" id="BAAABV010000002">
    <property type="protein sequence ID" value="GAA0268297.1"/>
    <property type="molecule type" value="Genomic_DNA"/>
</dbReference>